<dbReference type="Pfam" id="PF06993">
    <property type="entry name" value="DUF1304"/>
    <property type="match status" value="1"/>
</dbReference>
<dbReference type="AlphaFoldDB" id="A0A558H4S1"/>
<dbReference type="InterPro" id="IPR009732">
    <property type="entry name" value="DUF1304"/>
</dbReference>
<dbReference type="RefSeq" id="WP_144649383.1">
    <property type="nucleotide sequence ID" value="NZ_VNFK01000005.1"/>
</dbReference>
<gene>
    <name evidence="2" type="ORF">FQP90_09005</name>
</gene>
<dbReference type="OrthoDB" id="3830699at2"/>
<feature type="transmembrane region" description="Helical" evidence="1">
    <location>
        <begin position="105"/>
        <end position="126"/>
    </location>
</feature>
<evidence type="ECO:0000313" key="2">
    <source>
        <dbReference type="EMBL" id="TVU64113.1"/>
    </source>
</evidence>
<feature type="transmembrane region" description="Helical" evidence="1">
    <location>
        <begin position="49"/>
        <end position="71"/>
    </location>
</feature>
<name>A0A558H4S1_PAENT</name>
<feature type="transmembrane region" description="Helical" evidence="1">
    <location>
        <begin position="77"/>
        <end position="98"/>
    </location>
</feature>
<evidence type="ECO:0000313" key="3">
    <source>
        <dbReference type="Proteomes" id="UP000316500"/>
    </source>
</evidence>
<sequence>MNVLSQILAGSTGLALISVGVLEIFFHGDQRFYRIFLIRPEDVRAVRMWAMNVGAYNITFGLGIAVGLWLVNFSSTPASGSAIIIFCCACHVFLGFWLWVTEKRLLVSAIGQALFPALAIIFYVLLH</sequence>
<comment type="caution">
    <text evidence="2">The sequence shown here is derived from an EMBL/GenBank/DDBJ whole genome shotgun (WGS) entry which is preliminary data.</text>
</comment>
<dbReference type="Proteomes" id="UP000316500">
    <property type="component" value="Unassembled WGS sequence"/>
</dbReference>
<accession>A0A558H4S1</accession>
<reference evidence="2 3" key="1">
    <citation type="submission" date="2019-07" db="EMBL/GenBank/DDBJ databases">
        <title>Diversity of Bacteria from Kongsfjorden, Arctic.</title>
        <authorList>
            <person name="Yu Y."/>
        </authorList>
    </citation>
    <scope>NUCLEOTIDE SEQUENCE [LARGE SCALE GENOMIC DNA]</scope>
    <source>
        <strain evidence="2 3">SM1928</strain>
    </source>
</reference>
<protein>
    <submittedName>
        <fullName evidence="2">DUF1304 domain-containing protein</fullName>
    </submittedName>
</protein>
<dbReference type="EMBL" id="VNFK01000005">
    <property type="protein sequence ID" value="TVU64113.1"/>
    <property type="molecule type" value="Genomic_DNA"/>
</dbReference>
<keyword evidence="1" id="KW-1133">Transmembrane helix</keyword>
<organism evidence="2 3">
    <name type="scientific">Paenarthrobacter nitroguajacolicus</name>
    <name type="common">Arthrobacter nitroguajacolicus</name>
    <dbReference type="NCBI Taxonomy" id="211146"/>
    <lineage>
        <taxon>Bacteria</taxon>
        <taxon>Bacillati</taxon>
        <taxon>Actinomycetota</taxon>
        <taxon>Actinomycetes</taxon>
        <taxon>Micrococcales</taxon>
        <taxon>Micrococcaceae</taxon>
        <taxon>Paenarthrobacter</taxon>
    </lineage>
</organism>
<proteinExistence type="predicted"/>
<keyword evidence="1" id="KW-0472">Membrane</keyword>
<feature type="transmembrane region" description="Helical" evidence="1">
    <location>
        <begin position="6"/>
        <end position="28"/>
    </location>
</feature>
<keyword evidence="1" id="KW-0812">Transmembrane</keyword>
<evidence type="ECO:0000256" key="1">
    <source>
        <dbReference type="SAM" id="Phobius"/>
    </source>
</evidence>